<comment type="catalytic activity">
    <reaction evidence="7">
        <text>adenosine 2',5'-bisphosphate + H2O = AMP + phosphate</text>
        <dbReference type="Rhea" id="RHEA:77643"/>
        <dbReference type="ChEBI" id="CHEBI:15377"/>
        <dbReference type="ChEBI" id="CHEBI:43474"/>
        <dbReference type="ChEBI" id="CHEBI:194156"/>
        <dbReference type="ChEBI" id="CHEBI:456215"/>
        <dbReference type="EC" id="3.1.3.7"/>
    </reaction>
    <physiologicalReaction direction="left-to-right" evidence="7">
        <dbReference type="Rhea" id="RHEA:77644"/>
    </physiologicalReaction>
</comment>
<dbReference type="InterPro" id="IPR006239">
    <property type="entry name" value="DPNP"/>
</dbReference>
<keyword evidence="11" id="KW-0472">Membrane</keyword>
<feature type="binding site" evidence="10">
    <location>
        <position position="269"/>
    </location>
    <ligand>
        <name>Mg(2+)</name>
        <dbReference type="ChEBI" id="CHEBI:18420"/>
        <label>1</label>
        <note>catalytic</note>
    </ligand>
</feature>
<dbReference type="GO" id="GO:0046872">
    <property type="term" value="F:metal ion binding"/>
    <property type="evidence" value="ECO:0007669"/>
    <property type="project" value="UniProtKB-KW"/>
</dbReference>
<dbReference type="NCBIfam" id="TIGR01330">
    <property type="entry name" value="bisphos_HAL2"/>
    <property type="match status" value="1"/>
</dbReference>
<evidence type="ECO:0000256" key="8">
    <source>
        <dbReference type="ARBA" id="ARBA00044479"/>
    </source>
</evidence>
<comment type="cofactor">
    <cofactor evidence="1 10">
        <name>Mg(2+)</name>
        <dbReference type="ChEBI" id="CHEBI:18420"/>
    </cofactor>
</comment>
<evidence type="ECO:0000313" key="12">
    <source>
        <dbReference type="EMBL" id="TPX33222.1"/>
    </source>
</evidence>
<dbReference type="AlphaFoldDB" id="A0A507C0L0"/>
<dbReference type="Gene3D" id="3.30.540.10">
    <property type="entry name" value="Fructose-1,6-Bisphosphatase, subunit A, domain 1"/>
    <property type="match status" value="1"/>
</dbReference>
<dbReference type="Proteomes" id="UP000319731">
    <property type="component" value="Unassembled WGS sequence"/>
</dbReference>
<comment type="similarity">
    <text evidence="2">Belongs to the inositol monophosphatase superfamily.</text>
</comment>
<keyword evidence="4 10" id="KW-0479">Metal-binding</keyword>
<feature type="binding site" evidence="10">
    <location>
        <position position="121"/>
    </location>
    <ligand>
        <name>Mg(2+)</name>
        <dbReference type="ChEBI" id="CHEBI:18420"/>
        <label>1</label>
        <note>catalytic</note>
    </ligand>
</feature>
<dbReference type="GO" id="GO:0046854">
    <property type="term" value="P:phosphatidylinositol phosphate biosynthetic process"/>
    <property type="evidence" value="ECO:0007669"/>
    <property type="project" value="InterPro"/>
</dbReference>
<dbReference type="STRING" id="1806994.A0A507C0L0"/>
<evidence type="ECO:0000256" key="11">
    <source>
        <dbReference type="SAM" id="Phobius"/>
    </source>
</evidence>
<evidence type="ECO:0000256" key="5">
    <source>
        <dbReference type="ARBA" id="ARBA00022801"/>
    </source>
</evidence>
<sequence>MYAIERAVGIEAIIKASRLCQSVFKQLVKGETVTKADNSPVTIADFGAQAVVNAILQKSFSYPIVGEEDAADLRLDATLHAKVTELANSVLDVPLTSEQVLTTIDAGTFAGGKKGRFWTLDPIDGTKGFLRGEQFAVCLALIEDGDVKVGVMGCPNLPRNINNPNDPDRGTIFVAVKGEGAFQRSFDSNVETRIHVADISSPAQASFCESVEAAHSSQSDTAVIAQRLGITKAPVRMDSQCKYGCLARGDASIYLRVPTRADYEEKIWDHAGGALIVVEAGGQISDVTGAPLDFSLGRTLKANKGVVAANSTIFPEVIAAVKQVLNKLSSSDHIVSTFAFTTGTIVGIIFVPRVLALLSPAASNLKFTSATGAI</sequence>
<dbReference type="SUPFAM" id="SSF56655">
    <property type="entry name" value="Carbohydrate phosphatase"/>
    <property type="match status" value="1"/>
</dbReference>
<dbReference type="GO" id="GO:0008441">
    <property type="term" value="F:3'(2'),5'-bisphosphate nucleotidase activity"/>
    <property type="evidence" value="ECO:0007669"/>
    <property type="project" value="UniProtKB-EC"/>
</dbReference>
<dbReference type="EC" id="3.1.3.7" evidence="3"/>
<keyword evidence="11" id="KW-0812">Transmembrane</keyword>
<keyword evidence="6 10" id="KW-0460">Magnesium</keyword>
<comment type="catalytic activity">
    <reaction evidence="8">
        <text>adenosine 3',5'-bisphosphate + H2O = AMP + phosphate</text>
        <dbReference type="Rhea" id="RHEA:10040"/>
        <dbReference type="ChEBI" id="CHEBI:15377"/>
        <dbReference type="ChEBI" id="CHEBI:43474"/>
        <dbReference type="ChEBI" id="CHEBI:58343"/>
        <dbReference type="ChEBI" id="CHEBI:456215"/>
        <dbReference type="EC" id="3.1.3.7"/>
    </reaction>
    <physiologicalReaction direction="left-to-right" evidence="8">
        <dbReference type="Rhea" id="RHEA:10041"/>
    </physiologicalReaction>
</comment>
<dbReference type="OrthoDB" id="411145at2759"/>
<evidence type="ECO:0000256" key="2">
    <source>
        <dbReference type="ARBA" id="ARBA00009759"/>
    </source>
</evidence>
<evidence type="ECO:0000313" key="13">
    <source>
        <dbReference type="Proteomes" id="UP000319731"/>
    </source>
</evidence>
<evidence type="ECO:0000256" key="7">
    <source>
        <dbReference type="ARBA" id="ARBA00044466"/>
    </source>
</evidence>
<gene>
    <name evidence="12" type="primary">MET22</name>
    <name evidence="12" type="ORF">SmJEL517_g03822</name>
</gene>
<dbReference type="PANTHER" id="PTHR43200:SF6">
    <property type="entry name" value="3'(2'),5'-BISPHOSPHATE NUCLEOTIDASE"/>
    <property type="match status" value="1"/>
</dbReference>
<dbReference type="Pfam" id="PF00459">
    <property type="entry name" value="Inositol_P"/>
    <property type="match status" value="1"/>
</dbReference>
<feature type="binding site" evidence="10">
    <location>
        <position position="67"/>
    </location>
    <ligand>
        <name>Mg(2+)</name>
        <dbReference type="ChEBI" id="CHEBI:18420"/>
        <label>1</label>
        <note>catalytic</note>
    </ligand>
</feature>
<dbReference type="FunFam" id="3.40.190.80:FF:000003">
    <property type="entry name" value="PAP-specific phosphatase HAL2-like"/>
    <property type="match status" value="1"/>
</dbReference>
<dbReference type="InterPro" id="IPR020550">
    <property type="entry name" value="Inositol_monophosphatase_CS"/>
</dbReference>
<organism evidence="12 13">
    <name type="scientific">Synchytrium microbalum</name>
    <dbReference type="NCBI Taxonomy" id="1806994"/>
    <lineage>
        <taxon>Eukaryota</taxon>
        <taxon>Fungi</taxon>
        <taxon>Fungi incertae sedis</taxon>
        <taxon>Chytridiomycota</taxon>
        <taxon>Chytridiomycota incertae sedis</taxon>
        <taxon>Chytridiomycetes</taxon>
        <taxon>Synchytriales</taxon>
        <taxon>Synchytriaceae</taxon>
        <taxon>Synchytrium</taxon>
    </lineage>
</organism>
<name>A0A507C0L0_9FUNG</name>
<dbReference type="GeneID" id="42005047"/>
<dbReference type="InterPro" id="IPR000760">
    <property type="entry name" value="Inositol_monophosphatase-like"/>
</dbReference>
<evidence type="ECO:0000256" key="9">
    <source>
        <dbReference type="ARBA" id="ARBA00044484"/>
    </source>
</evidence>
<dbReference type="GO" id="GO:0000103">
    <property type="term" value="P:sulfate assimilation"/>
    <property type="evidence" value="ECO:0007669"/>
    <property type="project" value="TreeGrafter"/>
</dbReference>
<dbReference type="PROSITE" id="PS00630">
    <property type="entry name" value="IMP_2"/>
    <property type="match status" value="1"/>
</dbReference>
<feature type="transmembrane region" description="Helical" evidence="11">
    <location>
        <begin position="334"/>
        <end position="358"/>
    </location>
</feature>
<protein>
    <recommendedName>
        <fullName evidence="3">3'(2'),5'-bisphosphate nucleotidase</fullName>
        <ecNumber evidence="3">3.1.3.7</ecNumber>
    </recommendedName>
</protein>
<keyword evidence="13" id="KW-1185">Reference proteome</keyword>
<dbReference type="PANTHER" id="PTHR43200">
    <property type="entry name" value="PHOSPHATASE"/>
    <property type="match status" value="1"/>
</dbReference>
<dbReference type="InterPro" id="IPR051090">
    <property type="entry name" value="Inositol_monoP_superfamily"/>
</dbReference>
<accession>A0A507C0L0</accession>
<comment type="caution">
    <text evidence="12">The sequence shown here is derived from an EMBL/GenBank/DDBJ whole genome shotgun (WGS) entry which is preliminary data.</text>
</comment>
<keyword evidence="11" id="KW-1133">Transmembrane helix</keyword>
<proteinExistence type="inferred from homology"/>
<evidence type="ECO:0000256" key="10">
    <source>
        <dbReference type="PIRSR" id="PIRSR600760-2"/>
    </source>
</evidence>
<feature type="binding site" evidence="10">
    <location>
        <position position="124"/>
    </location>
    <ligand>
        <name>Mg(2+)</name>
        <dbReference type="ChEBI" id="CHEBI:18420"/>
        <label>1</label>
        <note>catalytic</note>
    </ligand>
</feature>
<keyword evidence="5" id="KW-0378">Hydrolase</keyword>
<evidence type="ECO:0000256" key="1">
    <source>
        <dbReference type="ARBA" id="ARBA00001946"/>
    </source>
</evidence>
<dbReference type="Gene3D" id="3.40.190.80">
    <property type="match status" value="1"/>
</dbReference>
<dbReference type="RefSeq" id="XP_031024264.1">
    <property type="nucleotide sequence ID" value="XM_031169750.1"/>
</dbReference>
<evidence type="ECO:0000256" key="3">
    <source>
        <dbReference type="ARBA" id="ARBA00012633"/>
    </source>
</evidence>
<reference evidence="12 13" key="1">
    <citation type="journal article" date="2019" name="Sci. Rep.">
        <title>Comparative genomics of chytrid fungi reveal insights into the obligate biotrophic and pathogenic lifestyle of Synchytrium endobioticum.</title>
        <authorList>
            <person name="van de Vossenberg B.T.L.H."/>
            <person name="Warris S."/>
            <person name="Nguyen H.D.T."/>
            <person name="van Gent-Pelzer M.P.E."/>
            <person name="Joly D.L."/>
            <person name="van de Geest H.C."/>
            <person name="Bonants P.J.M."/>
            <person name="Smith D.S."/>
            <person name="Levesque C.A."/>
            <person name="van der Lee T.A.J."/>
        </authorList>
    </citation>
    <scope>NUCLEOTIDE SEQUENCE [LARGE SCALE GENOMIC DNA]</scope>
    <source>
        <strain evidence="12 13">JEL517</strain>
    </source>
</reference>
<dbReference type="CDD" id="cd01517">
    <property type="entry name" value="PAP_phosphatase"/>
    <property type="match status" value="1"/>
</dbReference>
<dbReference type="PROSITE" id="PS00629">
    <property type="entry name" value="IMP_1"/>
    <property type="match status" value="1"/>
</dbReference>
<comment type="catalytic activity">
    <reaction evidence="9">
        <text>3'-phosphoadenylyl sulfate + H2O = adenosine 5'-phosphosulfate + phosphate</text>
        <dbReference type="Rhea" id="RHEA:77639"/>
        <dbReference type="ChEBI" id="CHEBI:15377"/>
        <dbReference type="ChEBI" id="CHEBI:43474"/>
        <dbReference type="ChEBI" id="CHEBI:58243"/>
        <dbReference type="ChEBI" id="CHEBI:58339"/>
        <dbReference type="EC" id="3.1.3.7"/>
    </reaction>
    <physiologicalReaction direction="left-to-right" evidence="9">
        <dbReference type="Rhea" id="RHEA:77640"/>
    </physiologicalReaction>
</comment>
<dbReference type="EMBL" id="QEAO01000022">
    <property type="protein sequence ID" value="TPX33222.1"/>
    <property type="molecule type" value="Genomic_DNA"/>
</dbReference>
<feature type="binding site" evidence="10">
    <location>
        <position position="123"/>
    </location>
    <ligand>
        <name>Mg(2+)</name>
        <dbReference type="ChEBI" id="CHEBI:18420"/>
        <label>1</label>
        <note>catalytic</note>
    </ligand>
</feature>
<dbReference type="PRINTS" id="PR00377">
    <property type="entry name" value="IMPHPHTASES"/>
</dbReference>
<evidence type="ECO:0000256" key="6">
    <source>
        <dbReference type="ARBA" id="ARBA00022842"/>
    </source>
</evidence>
<dbReference type="InterPro" id="IPR020583">
    <property type="entry name" value="Inositol_monoP_metal-BS"/>
</dbReference>
<evidence type="ECO:0000256" key="4">
    <source>
        <dbReference type="ARBA" id="ARBA00022723"/>
    </source>
</evidence>